<evidence type="ECO:0000313" key="1">
    <source>
        <dbReference type="EMBL" id="OGD89293.1"/>
    </source>
</evidence>
<name>A0A1F5GBM8_9BACT</name>
<protein>
    <submittedName>
        <fullName evidence="1">Uncharacterized protein</fullName>
    </submittedName>
</protein>
<dbReference type="InterPro" id="IPR022148">
    <property type="entry name" value="CopG_antitoxin"/>
</dbReference>
<dbReference type="Proteomes" id="UP000177369">
    <property type="component" value="Unassembled WGS sequence"/>
</dbReference>
<comment type="caution">
    <text evidence="1">The sequence shown here is derived from an EMBL/GenBank/DDBJ whole genome shotgun (WGS) entry which is preliminary data.</text>
</comment>
<sequence>MKKKLKTVPNFKSIEEEANFWDTHDTEDYQWESAPEVKFSKNLKSIYQKVVPIRLDESTKKAIEKVAKEKGIGISTTARMLIRERLHELKVI</sequence>
<gene>
    <name evidence="1" type="ORF">A3D04_03680</name>
</gene>
<dbReference type="Pfam" id="PF12441">
    <property type="entry name" value="CopG_antitoxin"/>
    <property type="match status" value="1"/>
</dbReference>
<dbReference type="EMBL" id="MFBD01000007">
    <property type="protein sequence ID" value="OGD89293.1"/>
    <property type="molecule type" value="Genomic_DNA"/>
</dbReference>
<reference evidence="1 2" key="1">
    <citation type="journal article" date="2016" name="Nat. Commun.">
        <title>Thousands of microbial genomes shed light on interconnected biogeochemical processes in an aquifer system.</title>
        <authorList>
            <person name="Anantharaman K."/>
            <person name="Brown C.T."/>
            <person name="Hug L.A."/>
            <person name="Sharon I."/>
            <person name="Castelle C.J."/>
            <person name="Probst A.J."/>
            <person name="Thomas B.C."/>
            <person name="Singh A."/>
            <person name="Wilkins M.J."/>
            <person name="Karaoz U."/>
            <person name="Brodie E.L."/>
            <person name="Williams K.H."/>
            <person name="Hubbard S.S."/>
            <person name="Banfield J.F."/>
        </authorList>
    </citation>
    <scope>NUCLEOTIDE SEQUENCE [LARGE SCALE GENOMIC DNA]</scope>
</reference>
<proteinExistence type="predicted"/>
<accession>A0A1F5GBM8</accession>
<dbReference type="AlphaFoldDB" id="A0A1F5GBM8"/>
<organism evidence="1 2">
    <name type="scientific">Candidatus Curtissbacteria bacterium RIFCSPHIGHO2_02_FULL_40_16b</name>
    <dbReference type="NCBI Taxonomy" id="1797714"/>
    <lineage>
        <taxon>Bacteria</taxon>
        <taxon>Candidatus Curtissiibacteriota</taxon>
    </lineage>
</organism>
<dbReference type="STRING" id="1797714.A3D04_03680"/>
<evidence type="ECO:0000313" key="2">
    <source>
        <dbReference type="Proteomes" id="UP000177369"/>
    </source>
</evidence>